<feature type="compositionally biased region" description="Pro residues" evidence="1">
    <location>
        <begin position="59"/>
        <end position="72"/>
    </location>
</feature>
<feature type="compositionally biased region" description="Polar residues" evidence="1">
    <location>
        <begin position="473"/>
        <end position="484"/>
    </location>
</feature>
<evidence type="ECO:0000256" key="1">
    <source>
        <dbReference type="SAM" id="MobiDB-lite"/>
    </source>
</evidence>
<feature type="compositionally biased region" description="Basic residues" evidence="1">
    <location>
        <begin position="655"/>
        <end position="672"/>
    </location>
</feature>
<evidence type="ECO:0000313" key="2">
    <source>
        <dbReference type="EMBL" id="CAF0830168.1"/>
    </source>
</evidence>
<dbReference type="EMBL" id="CAJNOJ010000018">
    <property type="protein sequence ID" value="CAF0830168.1"/>
    <property type="molecule type" value="Genomic_DNA"/>
</dbReference>
<feature type="compositionally biased region" description="Polar residues" evidence="1">
    <location>
        <begin position="186"/>
        <end position="233"/>
    </location>
</feature>
<reference evidence="2" key="1">
    <citation type="submission" date="2021-02" db="EMBL/GenBank/DDBJ databases">
        <authorList>
            <person name="Nowell W R."/>
        </authorList>
    </citation>
    <scope>NUCLEOTIDE SEQUENCE</scope>
</reference>
<proteinExistence type="predicted"/>
<protein>
    <submittedName>
        <fullName evidence="2">Uncharacterized protein</fullName>
    </submittedName>
</protein>
<name>A0A813V149_ADIRI</name>
<dbReference type="AlphaFoldDB" id="A0A813V149"/>
<dbReference type="OrthoDB" id="5969023at2759"/>
<feature type="region of interest" description="Disordered" evidence="1">
    <location>
        <begin position="568"/>
        <end position="678"/>
    </location>
</feature>
<comment type="caution">
    <text evidence="2">The sequence shown here is derived from an EMBL/GenBank/DDBJ whole genome shotgun (WGS) entry which is preliminary data.</text>
</comment>
<feature type="compositionally biased region" description="Acidic residues" evidence="1">
    <location>
        <begin position="591"/>
        <end position="621"/>
    </location>
</feature>
<feature type="compositionally biased region" description="Low complexity" evidence="1">
    <location>
        <begin position="485"/>
        <end position="496"/>
    </location>
</feature>
<accession>A0A813V149</accession>
<evidence type="ECO:0000313" key="3">
    <source>
        <dbReference type="Proteomes" id="UP000663852"/>
    </source>
</evidence>
<feature type="region of interest" description="Disordered" evidence="1">
    <location>
        <begin position="467"/>
        <end position="513"/>
    </location>
</feature>
<organism evidence="2 3">
    <name type="scientific">Adineta ricciae</name>
    <name type="common">Rotifer</name>
    <dbReference type="NCBI Taxonomy" id="249248"/>
    <lineage>
        <taxon>Eukaryota</taxon>
        <taxon>Metazoa</taxon>
        <taxon>Spiralia</taxon>
        <taxon>Gnathifera</taxon>
        <taxon>Rotifera</taxon>
        <taxon>Eurotatoria</taxon>
        <taxon>Bdelloidea</taxon>
        <taxon>Adinetida</taxon>
        <taxon>Adinetidae</taxon>
        <taxon>Adineta</taxon>
    </lineage>
</organism>
<feature type="compositionally biased region" description="Basic residues" evidence="1">
    <location>
        <begin position="570"/>
        <end position="584"/>
    </location>
</feature>
<feature type="compositionally biased region" description="Polar residues" evidence="1">
    <location>
        <begin position="35"/>
        <end position="45"/>
    </location>
</feature>
<dbReference type="Proteomes" id="UP000663852">
    <property type="component" value="Unassembled WGS sequence"/>
</dbReference>
<gene>
    <name evidence="2" type="ORF">EDS130_LOCUS6295</name>
</gene>
<feature type="compositionally biased region" description="Low complexity" evidence="1">
    <location>
        <begin position="142"/>
        <end position="157"/>
    </location>
</feature>
<feature type="region of interest" description="Disordered" evidence="1">
    <location>
        <begin position="1"/>
        <end position="233"/>
    </location>
</feature>
<sequence length="921" mass="102916">MAQVRQPLPPQIPILPDAVRFQSSPVRPAAGQYGPPSNASGQYTGSPARPMAPQQSGAYPPPQMMNRPPPPAASAQMMNRPPPPTVSAQMMNRPPPPAASTQMGTRPPLPVAAQTQMVNRPPAPGSTQMVGHPSAQIGQRMPGPQIGSQPPSQLPSRRPSEAPHQVGTLPGSNFAGQGPPAGMTNGPGSNLNSNFQHSQVMSPASNRVPSGDQQLPPSVSNTASPFLQRSNELPYSKFNERDISSGIRTVSDDDALSMVSMNKKHLPVYARFPFDVTFLSQPMNMTVDNSIQDLRHRLIESELNHQRRTTDEYIKRTHRIGVETDPETQMDLERELEIQKIQASLNSGRRSRPPILLSDYGYEPRRAPVQPLSDILEGQPFATTNMDDLIDSMARRHLSERRYISANQRHSGVGGHSPYFESSPLGRRITLRSQQRPEDIYFANKTPTSFLEHDIIRLSPEIFNETLRGGSGSTNQPQLSNVDHSSSNDSMRNDSSIKLPRIPFGTDTNHLNQPSLASNSTLYLAKHNLQGYSNYHTVPMNLPAHTEHLIELPSDIFLTARRDQLYTPIPRRKIKKSKQRKSRRPQSSASEDTETEPSLNEEEDEDDDDDDDNDDDNDNVDDGLFGDNRRRHRSRSRQDEQGFFTERNPRERSNKKSKHLLKQRASRSRSKSSRQSLSATIHKIRLQEIMVALHRVYLEPEGPIYNALIQAIVNPVELKSALNPSSKSYNQAIFVIADALKNIIARIVDFMPRDGILGTSKTSAIAALIQPGNPFPENYFWQCERELLEFNKTRLVNITKQRATLLIIGCFIFRSLVTTLLTKPIKYRLLLGQLTPNQAASLKVLASVLFYVGRRAVKSSPQILALPHEWSLSLHNDAALKPITQNSEIKPVIATCEQSLRAWCEQYIRRIDASFGKDLRT</sequence>